<gene>
    <name evidence="1" type="ORF">OOW_P131scaffold01061g1</name>
</gene>
<name>L7J506_PYRO1</name>
<proteinExistence type="predicted"/>
<organism>
    <name type="scientific">Pyricularia oryzae (strain P131)</name>
    <name type="common">Rice blast fungus</name>
    <name type="synonym">Magnaporthe oryzae</name>
    <dbReference type="NCBI Taxonomy" id="1143193"/>
    <lineage>
        <taxon>Eukaryota</taxon>
        <taxon>Fungi</taxon>
        <taxon>Dikarya</taxon>
        <taxon>Ascomycota</taxon>
        <taxon>Pezizomycotina</taxon>
        <taxon>Sordariomycetes</taxon>
        <taxon>Sordariomycetidae</taxon>
        <taxon>Magnaporthales</taxon>
        <taxon>Pyriculariaceae</taxon>
        <taxon>Pyricularia</taxon>
    </lineage>
</organism>
<dbReference type="EMBL" id="JH795038">
    <property type="protein sequence ID" value="ELQ62600.1"/>
    <property type="molecule type" value="Genomic_DNA"/>
</dbReference>
<accession>L7J506</accession>
<dbReference type="AlphaFoldDB" id="L7J506"/>
<reference evidence="1" key="1">
    <citation type="journal article" date="2012" name="PLoS Genet.">
        <title>Comparative analysis of the genomes of two field isolates of the rice blast fungus Magnaporthe oryzae.</title>
        <authorList>
            <person name="Xue M."/>
            <person name="Yang J."/>
            <person name="Li Z."/>
            <person name="Hu S."/>
            <person name="Yao N."/>
            <person name="Dean R.A."/>
            <person name="Zhao W."/>
            <person name="Shen M."/>
            <person name="Zhang H."/>
            <person name="Li C."/>
            <person name="Liu L."/>
            <person name="Cao L."/>
            <person name="Xu X."/>
            <person name="Xing Y."/>
            <person name="Hsiang T."/>
            <person name="Zhang Z."/>
            <person name="Xu J.R."/>
            <person name="Peng Y.L."/>
        </authorList>
    </citation>
    <scope>NUCLEOTIDE SEQUENCE [LARGE SCALE GENOMIC DNA]</scope>
    <source>
        <strain evidence="1">P131</strain>
    </source>
</reference>
<evidence type="ECO:0000313" key="1">
    <source>
        <dbReference type="EMBL" id="ELQ62600.1"/>
    </source>
</evidence>
<sequence>MDYGSASLLEAQKRFSSRQGAIRRLGVNISSSRRTYQDASYLGCVKCVDLQVKGSEDTAFTQELVADWVARPAAGIDHTLQCRGLLGSGP</sequence>
<protein>
    <submittedName>
        <fullName evidence="1">Uncharacterized protein</fullName>
    </submittedName>
</protein>